<evidence type="ECO:0000313" key="3">
    <source>
        <dbReference type="EMBL" id="KAK3316995.1"/>
    </source>
</evidence>
<dbReference type="EMBL" id="JAUEDM010000005">
    <property type="protein sequence ID" value="KAK3316995.1"/>
    <property type="molecule type" value="Genomic_DNA"/>
</dbReference>
<reference evidence="3" key="2">
    <citation type="submission" date="2023-06" db="EMBL/GenBank/DDBJ databases">
        <authorList>
            <consortium name="Lawrence Berkeley National Laboratory"/>
            <person name="Haridas S."/>
            <person name="Hensen N."/>
            <person name="Bonometti L."/>
            <person name="Westerberg I."/>
            <person name="Brannstrom I.O."/>
            <person name="Guillou S."/>
            <person name="Cros-Aarteil S."/>
            <person name="Calhoun S."/>
            <person name="Kuo A."/>
            <person name="Mondo S."/>
            <person name="Pangilinan J."/>
            <person name="Riley R."/>
            <person name="Labutti K."/>
            <person name="Andreopoulos B."/>
            <person name="Lipzen A."/>
            <person name="Chen C."/>
            <person name="Yanf M."/>
            <person name="Daum C."/>
            <person name="Ng V."/>
            <person name="Clum A."/>
            <person name="Steindorff A."/>
            <person name="Ohm R."/>
            <person name="Martin F."/>
            <person name="Silar P."/>
            <person name="Natvig D."/>
            <person name="Lalanne C."/>
            <person name="Gautier V."/>
            <person name="Ament-Velasquez S.L."/>
            <person name="Kruys A."/>
            <person name="Hutchinson M.I."/>
            <person name="Powell A.J."/>
            <person name="Barry K."/>
            <person name="Miller A.N."/>
            <person name="Grigoriev I.V."/>
            <person name="Debuchy R."/>
            <person name="Gladieux P."/>
            <person name="Thoren M.H."/>
            <person name="Johannesson H."/>
        </authorList>
    </citation>
    <scope>NUCLEOTIDE SEQUENCE</scope>
    <source>
        <strain evidence="3">CBS 118394</strain>
    </source>
</reference>
<comment type="caution">
    <text evidence="3">The sequence shown here is derived from an EMBL/GenBank/DDBJ whole genome shotgun (WGS) entry which is preliminary data.</text>
</comment>
<sequence length="719" mass="78793">MAYQQVGGHSRAPSGETVSTIHEDTVVGDAAGPYSDNTGNGNLDHATTSPGNTGYTAEYQQWQLYQQQFQQNFPQQFINVDEQQQQQSYQQQYQQPQHYPQDQQQQDAAAAPGIERLQPVPLVTSEKNPAEARVSPLGWQHRKSRDMEDSSSTRSSTGSLFSKANSWSYETMSILLAFAAVGGIVAVLAYFDEKPLPSWPSSITINAVIAILATIATASMSVPLSSGLGQLKWIQFKQGRAPLSDMEIFDDASRGAFGALNLLFRGRGGFAASFGSFVMVIALFLSPFSQQIATYPMRRVHASHLNATNLRSVNYGAALHGQESLAAFVPILPLKSAVYYGLFAENNKPWLNLQVDCQTGNCTWDPIDTLAICHSCVDMSEYMSRYCADGMTGDACGWELPSGAKLNSSAEVFSMTSLFPEGAGDSSYSTLMKLIFMGTEAQNGLAGELRPWAQQCTLSACVQTLNSSIEKGELSETVVKTVTNDTVPRGADAVRNLEPVTISATHPNGTLETYTLSREVVLAMQLWFSHLFRNGTASRNAEFINQTLDTVPGSANVLVNLTVGISSGETFFDTDIVQAFYWNYYEYKDGGGLEMLVRDLAVSMTVSLRDIGGEKVEGKAFINETYVHVRWGFVAVPLLAVVMAGVFLLTAIWKTRSSGTRLWKTSALAMLFHGLDEDARERFEDLKGLEAKMREAKGVKVKLEQDEGGRASLRIDRLY</sequence>
<protein>
    <submittedName>
        <fullName evidence="3">Uncharacterized protein</fullName>
    </submittedName>
</protein>
<feature type="compositionally biased region" description="Polar residues" evidence="1">
    <location>
        <begin position="35"/>
        <end position="54"/>
    </location>
</feature>
<feature type="transmembrane region" description="Helical" evidence="2">
    <location>
        <begin position="631"/>
        <end position="653"/>
    </location>
</feature>
<keyword evidence="2" id="KW-0812">Transmembrane</keyword>
<evidence type="ECO:0000256" key="2">
    <source>
        <dbReference type="SAM" id="Phobius"/>
    </source>
</evidence>
<feature type="compositionally biased region" description="Low complexity" evidence="1">
    <location>
        <begin position="81"/>
        <end position="107"/>
    </location>
</feature>
<evidence type="ECO:0000256" key="1">
    <source>
        <dbReference type="SAM" id="MobiDB-lite"/>
    </source>
</evidence>
<feature type="transmembrane region" description="Helical" evidence="2">
    <location>
        <begin position="270"/>
        <end position="289"/>
    </location>
</feature>
<organism evidence="3 4">
    <name type="scientific">Apodospora peruviana</name>
    <dbReference type="NCBI Taxonomy" id="516989"/>
    <lineage>
        <taxon>Eukaryota</taxon>
        <taxon>Fungi</taxon>
        <taxon>Dikarya</taxon>
        <taxon>Ascomycota</taxon>
        <taxon>Pezizomycotina</taxon>
        <taxon>Sordariomycetes</taxon>
        <taxon>Sordariomycetidae</taxon>
        <taxon>Sordariales</taxon>
        <taxon>Lasiosphaeriaceae</taxon>
        <taxon>Apodospora</taxon>
    </lineage>
</organism>
<feature type="transmembrane region" description="Helical" evidence="2">
    <location>
        <begin position="172"/>
        <end position="191"/>
    </location>
</feature>
<accession>A0AAE0I1Y3</accession>
<dbReference type="PANTHER" id="PTHR35394:SF6">
    <property type="entry name" value="DUF3176 DOMAIN-CONTAINING PROTEIN"/>
    <property type="match status" value="1"/>
</dbReference>
<dbReference type="Pfam" id="PF11374">
    <property type="entry name" value="DUF3176"/>
    <property type="match status" value="1"/>
</dbReference>
<reference evidence="3" key="1">
    <citation type="journal article" date="2023" name="Mol. Phylogenet. Evol.">
        <title>Genome-scale phylogeny and comparative genomics of the fungal order Sordariales.</title>
        <authorList>
            <person name="Hensen N."/>
            <person name="Bonometti L."/>
            <person name="Westerberg I."/>
            <person name="Brannstrom I.O."/>
            <person name="Guillou S."/>
            <person name="Cros-Aarteil S."/>
            <person name="Calhoun S."/>
            <person name="Haridas S."/>
            <person name="Kuo A."/>
            <person name="Mondo S."/>
            <person name="Pangilinan J."/>
            <person name="Riley R."/>
            <person name="LaButti K."/>
            <person name="Andreopoulos B."/>
            <person name="Lipzen A."/>
            <person name="Chen C."/>
            <person name="Yan M."/>
            <person name="Daum C."/>
            <person name="Ng V."/>
            <person name="Clum A."/>
            <person name="Steindorff A."/>
            <person name="Ohm R.A."/>
            <person name="Martin F."/>
            <person name="Silar P."/>
            <person name="Natvig D.O."/>
            <person name="Lalanne C."/>
            <person name="Gautier V."/>
            <person name="Ament-Velasquez S.L."/>
            <person name="Kruys A."/>
            <person name="Hutchinson M.I."/>
            <person name="Powell A.J."/>
            <person name="Barry K."/>
            <person name="Miller A.N."/>
            <person name="Grigoriev I.V."/>
            <person name="Debuchy R."/>
            <person name="Gladieux P."/>
            <person name="Hiltunen Thoren M."/>
            <person name="Johannesson H."/>
        </authorList>
    </citation>
    <scope>NUCLEOTIDE SEQUENCE</scope>
    <source>
        <strain evidence="3">CBS 118394</strain>
    </source>
</reference>
<dbReference type="PANTHER" id="PTHR35394">
    <property type="entry name" value="DUF3176 DOMAIN-CONTAINING PROTEIN"/>
    <property type="match status" value="1"/>
</dbReference>
<feature type="region of interest" description="Disordered" evidence="1">
    <location>
        <begin position="1"/>
        <end position="54"/>
    </location>
</feature>
<keyword evidence="2" id="KW-1133">Transmembrane helix</keyword>
<proteinExistence type="predicted"/>
<name>A0AAE0I1Y3_9PEZI</name>
<keyword evidence="2" id="KW-0472">Membrane</keyword>
<evidence type="ECO:0000313" key="4">
    <source>
        <dbReference type="Proteomes" id="UP001283341"/>
    </source>
</evidence>
<feature type="region of interest" description="Disordered" evidence="1">
    <location>
        <begin position="81"/>
        <end position="157"/>
    </location>
</feature>
<keyword evidence="4" id="KW-1185">Reference proteome</keyword>
<gene>
    <name evidence="3" type="ORF">B0H66DRAFT_308942</name>
</gene>
<dbReference type="Proteomes" id="UP001283341">
    <property type="component" value="Unassembled WGS sequence"/>
</dbReference>
<dbReference type="InterPro" id="IPR021514">
    <property type="entry name" value="DUF3176"/>
</dbReference>
<feature type="transmembrane region" description="Helical" evidence="2">
    <location>
        <begin position="203"/>
        <end position="224"/>
    </location>
</feature>
<dbReference type="AlphaFoldDB" id="A0AAE0I1Y3"/>